<dbReference type="RefSeq" id="WP_006591054.1">
    <property type="nucleotide sequence ID" value="NZ_BAHD01000005.1"/>
</dbReference>
<reference evidence="3 4" key="1">
    <citation type="submission" date="2012-08" db="EMBL/GenBank/DDBJ databases">
        <title>Whole genome shotgun sequence of Kineosphaera limosa NBRC 100340.</title>
        <authorList>
            <person name="Yoshida I."/>
            <person name="Isaki S."/>
            <person name="Hosoyama A."/>
            <person name="Tsuchikane K."/>
            <person name="Katsumata H."/>
            <person name="Ando Y."/>
            <person name="Ohji S."/>
            <person name="Hamada M."/>
            <person name="Tamura T."/>
            <person name="Yamazoe A."/>
            <person name="Yamazaki S."/>
            <person name="Fujita N."/>
        </authorList>
    </citation>
    <scope>NUCLEOTIDE SEQUENCE [LARGE SCALE GENOMIC DNA]</scope>
    <source>
        <strain evidence="3 4">NBRC 100340</strain>
    </source>
</reference>
<dbReference type="Proteomes" id="UP000008366">
    <property type="component" value="Unassembled WGS sequence"/>
</dbReference>
<organism evidence="3 4">
    <name type="scientific">Kineosphaera limosa NBRC 100340</name>
    <dbReference type="NCBI Taxonomy" id="1184609"/>
    <lineage>
        <taxon>Bacteria</taxon>
        <taxon>Bacillati</taxon>
        <taxon>Actinomycetota</taxon>
        <taxon>Actinomycetes</taxon>
        <taxon>Micrococcales</taxon>
        <taxon>Dermatophilaceae</taxon>
        <taxon>Kineosphaera</taxon>
    </lineage>
</organism>
<evidence type="ECO:0000259" key="2">
    <source>
        <dbReference type="Pfam" id="PF05239"/>
    </source>
</evidence>
<sequence length="134" mass="14448">MFASNPSQQNLRQLYDADVIDETGDKVGGVGQVYLDDVTGNPTWVTVRTGLLGSTETFAPLDGASMVDGNIQVAYRKDFIAEAPGIDAEHSLTPEMEGELYSYYDIRTLADEAEVTDEAQPTDQTAAAAANEPR</sequence>
<name>K6WL36_9MICO</name>
<dbReference type="EMBL" id="BAHD01000005">
    <property type="protein sequence ID" value="GAB94521.1"/>
    <property type="molecule type" value="Genomic_DNA"/>
</dbReference>
<dbReference type="AlphaFoldDB" id="K6WL36"/>
<accession>K6WL36</accession>
<protein>
    <recommendedName>
        <fullName evidence="2">PRC-barrel domain-containing protein</fullName>
    </recommendedName>
</protein>
<dbReference type="eggNOG" id="COG3861">
    <property type="taxonomic scope" value="Bacteria"/>
</dbReference>
<dbReference type="GO" id="GO:0030077">
    <property type="term" value="C:plasma membrane light-harvesting complex"/>
    <property type="evidence" value="ECO:0007669"/>
    <property type="project" value="InterPro"/>
</dbReference>
<feature type="region of interest" description="Disordered" evidence="1">
    <location>
        <begin position="114"/>
        <end position="134"/>
    </location>
</feature>
<dbReference type="STRING" id="1184609.KILIM_005_01380"/>
<feature type="compositionally biased region" description="Low complexity" evidence="1">
    <location>
        <begin position="118"/>
        <end position="134"/>
    </location>
</feature>
<dbReference type="InterPro" id="IPR014747">
    <property type="entry name" value="Bac_photo_RC_H_C"/>
</dbReference>
<proteinExistence type="predicted"/>
<dbReference type="GO" id="GO:0019684">
    <property type="term" value="P:photosynthesis, light reaction"/>
    <property type="evidence" value="ECO:0007669"/>
    <property type="project" value="InterPro"/>
</dbReference>
<evidence type="ECO:0000313" key="4">
    <source>
        <dbReference type="Proteomes" id="UP000008366"/>
    </source>
</evidence>
<dbReference type="SUPFAM" id="SSF50346">
    <property type="entry name" value="PRC-barrel domain"/>
    <property type="match status" value="1"/>
</dbReference>
<evidence type="ECO:0000256" key="1">
    <source>
        <dbReference type="SAM" id="MobiDB-lite"/>
    </source>
</evidence>
<gene>
    <name evidence="3" type="ORF">KILIM_005_01380</name>
</gene>
<comment type="caution">
    <text evidence="3">The sequence shown here is derived from an EMBL/GenBank/DDBJ whole genome shotgun (WGS) entry which is preliminary data.</text>
</comment>
<dbReference type="InterPro" id="IPR027275">
    <property type="entry name" value="PRC-brl_dom"/>
</dbReference>
<dbReference type="OrthoDB" id="3712018at2"/>
<keyword evidence="4" id="KW-1185">Reference proteome</keyword>
<dbReference type="Pfam" id="PF05239">
    <property type="entry name" value="PRC"/>
    <property type="match status" value="1"/>
</dbReference>
<evidence type="ECO:0000313" key="3">
    <source>
        <dbReference type="EMBL" id="GAB94521.1"/>
    </source>
</evidence>
<dbReference type="Gene3D" id="3.90.50.10">
    <property type="entry name" value="Photosynthetic Reaction Center, subunit H, domain 2"/>
    <property type="match status" value="1"/>
</dbReference>
<feature type="domain" description="PRC-barrel" evidence="2">
    <location>
        <begin position="11"/>
        <end position="78"/>
    </location>
</feature>
<dbReference type="InterPro" id="IPR011033">
    <property type="entry name" value="PRC_barrel-like_sf"/>
</dbReference>